<accession>A0A368GZQ5</accession>
<comment type="caution">
    <text evidence="1">The sequence shown here is derived from an EMBL/GenBank/DDBJ whole genome shotgun (WGS) entry which is preliminary data.</text>
</comment>
<dbReference type="AlphaFoldDB" id="A0A368GZQ5"/>
<protein>
    <submittedName>
        <fullName evidence="1">Uncharacterized protein</fullName>
    </submittedName>
</protein>
<evidence type="ECO:0000313" key="2">
    <source>
        <dbReference type="Proteomes" id="UP000252519"/>
    </source>
</evidence>
<dbReference type="EMBL" id="JOJR01000042">
    <property type="protein sequence ID" value="RCN48829.1"/>
    <property type="molecule type" value="Genomic_DNA"/>
</dbReference>
<gene>
    <name evidence="1" type="ORF">ANCCAN_05112</name>
</gene>
<sequence>MVIKIYFNSSPALKTISISAYDPEEVTNTYKISVKAMPPSNGEFKAFVRRVRKQFEMASASVDRLDRFGSNGKCTSDWLKHLCHCKVKEKKAKTSKKP</sequence>
<keyword evidence="2" id="KW-1185">Reference proteome</keyword>
<organism evidence="1 2">
    <name type="scientific">Ancylostoma caninum</name>
    <name type="common">Dog hookworm</name>
    <dbReference type="NCBI Taxonomy" id="29170"/>
    <lineage>
        <taxon>Eukaryota</taxon>
        <taxon>Metazoa</taxon>
        <taxon>Ecdysozoa</taxon>
        <taxon>Nematoda</taxon>
        <taxon>Chromadorea</taxon>
        <taxon>Rhabditida</taxon>
        <taxon>Rhabditina</taxon>
        <taxon>Rhabditomorpha</taxon>
        <taxon>Strongyloidea</taxon>
        <taxon>Ancylostomatidae</taxon>
        <taxon>Ancylostomatinae</taxon>
        <taxon>Ancylostoma</taxon>
    </lineage>
</organism>
<proteinExistence type="predicted"/>
<name>A0A368GZQ5_ANCCA</name>
<evidence type="ECO:0000313" key="1">
    <source>
        <dbReference type="EMBL" id="RCN48829.1"/>
    </source>
</evidence>
<dbReference type="Proteomes" id="UP000252519">
    <property type="component" value="Unassembled WGS sequence"/>
</dbReference>
<dbReference type="OrthoDB" id="5862419at2759"/>
<reference evidence="1 2" key="1">
    <citation type="submission" date="2014-10" db="EMBL/GenBank/DDBJ databases">
        <title>Draft genome of the hookworm Ancylostoma caninum.</title>
        <authorList>
            <person name="Mitreva M."/>
        </authorList>
    </citation>
    <scope>NUCLEOTIDE SEQUENCE [LARGE SCALE GENOMIC DNA]</scope>
    <source>
        <strain evidence="1 2">Baltimore</strain>
    </source>
</reference>